<feature type="domain" description="DM13" evidence="2">
    <location>
        <begin position="34"/>
        <end position="144"/>
    </location>
</feature>
<evidence type="ECO:0000256" key="1">
    <source>
        <dbReference type="ARBA" id="ARBA00022737"/>
    </source>
</evidence>
<dbReference type="PROSITE" id="PS51549">
    <property type="entry name" value="DM13"/>
    <property type="match status" value="1"/>
</dbReference>
<proteinExistence type="predicted"/>
<dbReference type="SMART" id="SM00686">
    <property type="entry name" value="DM13"/>
    <property type="match status" value="1"/>
</dbReference>
<dbReference type="Pfam" id="PF10517">
    <property type="entry name" value="DM13"/>
    <property type="match status" value="1"/>
</dbReference>
<dbReference type="PANTHER" id="PTHR24036">
    <property type="entry name" value="SKELETOR-RELATED"/>
    <property type="match status" value="1"/>
</dbReference>
<protein>
    <submittedName>
        <fullName evidence="4">DM13 domain-containing protein</fullName>
    </submittedName>
</protein>
<dbReference type="WBParaSite" id="Gr19_v10_g1635.t1">
    <property type="protein sequence ID" value="Gr19_v10_g1635.t1"/>
    <property type="gene ID" value="Gr19_v10_g1635"/>
</dbReference>
<keyword evidence="3" id="KW-1185">Reference proteome</keyword>
<organism evidence="3 4">
    <name type="scientific">Globodera rostochiensis</name>
    <name type="common">Golden nematode worm</name>
    <name type="synonym">Heterodera rostochiensis</name>
    <dbReference type="NCBI Taxonomy" id="31243"/>
    <lineage>
        <taxon>Eukaryota</taxon>
        <taxon>Metazoa</taxon>
        <taxon>Ecdysozoa</taxon>
        <taxon>Nematoda</taxon>
        <taxon>Chromadorea</taxon>
        <taxon>Rhabditida</taxon>
        <taxon>Tylenchina</taxon>
        <taxon>Tylenchomorpha</taxon>
        <taxon>Tylenchoidea</taxon>
        <taxon>Heteroderidae</taxon>
        <taxon>Heteroderinae</taxon>
        <taxon>Globodera</taxon>
    </lineage>
</organism>
<dbReference type="PANTHER" id="PTHR24036:SF5">
    <property type="entry name" value="THROMBOMODULIN"/>
    <property type="match status" value="1"/>
</dbReference>
<dbReference type="InterPro" id="IPR052126">
    <property type="entry name" value="Spindle_Org/Thrombomodulin"/>
</dbReference>
<evidence type="ECO:0000259" key="2">
    <source>
        <dbReference type="PROSITE" id="PS51549"/>
    </source>
</evidence>
<dbReference type="InterPro" id="IPR019545">
    <property type="entry name" value="DM13_domain"/>
</dbReference>
<keyword evidence="1" id="KW-0677">Repeat</keyword>
<dbReference type="AlphaFoldDB" id="A0A914HGA0"/>
<dbReference type="Proteomes" id="UP000887572">
    <property type="component" value="Unplaced"/>
</dbReference>
<reference evidence="4" key="1">
    <citation type="submission" date="2022-11" db="UniProtKB">
        <authorList>
            <consortium name="WormBaseParasite"/>
        </authorList>
    </citation>
    <scope>IDENTIFICATION</scope>
</reference>
<evidence type="ECO:0000313" key="3">
    <source>
        <dbReference type="Proteomes" id="UP000887572"/>
    </source>
</evidence>
<name>A0A914HGA0_GLORO</name>
<sequence length="188" mass="20847">MLTLNFAFLSAVPIDKAAPESFCCIRNADQPTRGIIGEHYSANTGEISVEDDKTLIIHNVTLEANRAPDAWIFAGRGEVRQSSGKKAFVVGRDTPTRHCSLRDDYRGNDDLRVQLASGQNIYGIDYLSLFCYQYDVDFGHIGVHLNSQQNPVPAYIPPLGGNDQQTAKLRTEIDEEDVLESNDIDRGC</sequence>
<accession>A0A914HGA0</accession>
<evidence type="ECO:0000313" key="4">
    <source>
        <dbReference type="WBParaSite" id="Gr19_v10_g1635.t1"/>
    </source>
</evidence>